<gene>
    <name evidence="2" type="ORF">IQ266_11355</name>
</gene>
<organism evidence="2 3">
    <name type="scientific">Romeriopsis navalis LEGE 11480</name>
    <dbReference type="NCBI Taxonomy" id="2777977"/>
    <lineage>
        <taxon>Bacteria</taxon>
        <taxon>Bacillati</taxon>
        <taxon>Cyanobacteriota</taxon>
        <taxon>Cyanophyceae</taxon>
        <taxon>Leptolyngbyales</taxon>
        <taxon>Leptolyngbyaceae</taxon>
        <taxon>Romeriopsis</taxon>
        <taxon>Romeriopsis navalis</taxon>
    </lineage>
</organism>
<reference evidence="2" key="1">
    <citation type="submission" date="2020-10" db="EMBL/GenBank/DDBJ databases">
        <authorList>
            <person name="Castelo-Branco R."/>
            <person name="Eusebio N."/>
            <person name="Adriana R."/>
            <person name="Vieira A."/>
            <person name="Brugerolle De Fraissinette N."/>
            <person name="Rezende De Castro R."/>
            <person name="Schneider M.P."/>
            <person name="Vasconcelos V."/>
            <person name="Leao P.N."/>
        </authorList>
    </citation>
    <scope>NUCLEOTIDE SEQUENCE</scope>
    <source>
        <strain evidence="2">LEGE 11480</strain>
    </source>
</reference>
<dbReference type="EMBL" id="JADEXQ010000033">
    <property type="protein sequence ID" value="MBE9030328.1"/>
    <property type="molecule type" value="Genomic_DNA"/>
</dbReference>
<name>A0A928VKL8_9CYAN</name>
<dbReference type="AlphaFoldDB" id="A0A928VKL8"/>
<comment type="caution">
    <text evidence="2">The sequence shown here is derived from an EMBL/GenBank/DDBJ whole genome shotgun (WGS) entry which is preliminary data.</text>
</comment>
<dbReference type="RefSeq" id="WP_264325153.1">
    <property type="nucleotide sequence ID" value="NZ_JADEXQ010000033.1"/>
</dbReference>
<proteinExistence type="predicted"/>
<feature type="transmembrane region" description="Helical" evidence="1">
    <location>
        <begin position="55"/>
        <end position="74"/>
    </location>
</feature>
<evidence type="ECO:0000256" key="1">
    <source>
        <dbReference type="SAM" id="Phobius"/>
    </source>
</evidence>
<keyword evidence="3" id="KW-1185">Reference proteome</keyword>
<evidence type="ECO:0000313" key="3">
    <source>
        <dbReference type="Proteomes" id="UP000625316"/>
    </source>
</evidence>
<keyword evidence="1" id="KW-0472">Membrane</keyword>
<accession>A0A928VKL8</accession>
<sequence>MPHLSISNHAVIAHNGEIHRTPTRTTTAAPSTQTTAVEAATPNTREIALPPGPQFLGESLLMLIIVTPLILWRIRRQGLTR</sequence>
<protein>
    <submittedName>
        <fullName evidence="2">Uncharacterized protein</fullName>
    </submittedName>
</protein>
<keyword evidence="1" id="KW-0812">Transmembrane</keyword>
<keyword evidence="1" id="KW-1133">Transmembrane helix</keyword>
<dbReference type="Proteomes" id="UP000625316">
    <property type="component" value="Unassembled WGS sequence"/>
</dbReference>
<evidence type="ECO:0000313" key="2">
    <source>
        <dbReference type="EMBL" id="MBE9030328.1"/>
    </source>
</evidence>